<dbReference type="AlphaFoldDB" id="A0A7I7S2M9"/>
<keyword evidence="5" id="KW-0449">Lipoprotein</keyword>
<dbReference type="InterPro" id="IPR008691">
    <property type="entry name" value="LpqH"/>
</dbReference>
<evidence type="ECO:0008006" key="8">
    <source>
        <dbReference type="Google" id="ProtNLM"/>
    </source>
</evidence>
<dbReference type="Proteomes" id="UP000467428">
    <property type="component" value="Chromosome"/>
</dbReference>
<keyword evidence="7" id="KW-1185">Reference proteome</keyword>
<evidence type="ECO:0000256" key="3">
    <source>
        <dbReference type="ARBA" id="ARBA00023136"/>
    </source>
</evidence>
<gene>
    <name evidence="6" type="ORF">MARA_41190</name>
</gene>
<evidence type="ECO:0000256" key="5">
    <source>
        <dbReference type="ARBA" id="ARBA00023288"/>
    </source>
</evidence>
<evidence type="ECO:0000256" key="4">
    <source>
        <dbReference type="ARBA" id="ARBA00023139"/>
    </source>
</evidence>
<keyword evidence="4" id="KW-0564">Palmitate</keyword>
<protein>
    <recommendedName>
        <fullName evidence="8">Lipoprotein LppE</fullName>
    </recommendedName>
</protein>
<dbReference type="RefSeq" id="WP_163920254.1">
    <property type="nucleotide sequence ID" value="NZ_AP022593.1"/>
</dbReference>
<sequence length="159" mass="16790">MDTDLRTPYGYDRHSTVHTRRRRRSGVAALCAVGLVATGCASGASALGTPTARITINGNEIAERPIVRCQQAEWMWLIETIPPQPGFNAQVRTGAGVEPRSVRIDDLGGFTGGVTDTAPGTTKATVVDGSFVITGTADGFYDGNISNTGTATFEIRLDC</sequence>
<name>A0A7I7S2M9_9MYCO</name>
<dbReference type="EMBL" id="AP022593">
    <property type="protein sequence ID" value="BBY50651.1"/>
    <property type="molecule type" value="Genomic_DNA"/>
</dbReference>
<accession>A0A7I7S2M9</accession>
<proteinExistence type="predicted"/>
<dbReference type="KEGG" id="marz:MARA_41190"/>
<evidence type="ECO:0000256" key="1">
    <source>
        <dbReference type="ARBA" id="ARBA00022475"/>
    </source>
</evidence>
<dbReference type="GO" id="GO:0016020">
    <property type="term" value="C:membrane"/>
    <property type="evidence" value="ECO:0007669"/>
    <property type="project" value="InterPro"/>
</dbReference>
<reference evidence="6 7" key="1">
    <citation type="journal article" date="2019" name="Emerg. Microbes Infect.">
        <title>Comprehensive subspecies identification of 175 nontuberculous mycobacteria species based on 7547 genomic profiles.</title>
        <authorList>
            <person name="Matsumoto Y."/>
            <person name="Kinjo T."/>
            <person name="Motooka D."/>
            <person name="Nabeya D."/>
            <person name="Jung N."/>
            <person name="Uechi K."/>
            <person name="Horii T."/>
            <person name="Iida T."/>
            <person name="Fujita J."/>
            <person name="Nakamura S."/>
        </authorList>
    </citation>
    <scope>NUCLEOTIDE SEQUENCE [LARGE SCALE GENOMIC DNA]</scope>
    <source>
        <strain evidence="6 7">JCM 18538</strain>
    </source>
</reference>
<dbReference type="Pfam" id="PF05481">
    <property type="entry name" value="Myco_19_kDa"/>
    <property type="match status" value="1"/>
</dbReference>
<geneLocation type="plasmid" evidence="7">
    <name>pjcm18538 dna</name>
</geneLocation>
<evidence type="ECO:0000313" key="6">
    <source>
        <dbReference type="EMBL" id="BBY50651.1"/>
    </source>
</evidence>
<organism evidence="6 7">
    <name type="scientific">Mycolicibacterium arabiense</name>
    <dbReference type="NCBI Taxonomy" id="1286181"/>
    <lineage>
        <taxon>Bacteria</taxon>
        <taxon>Bacillati</taxon>
        <taxon>Actinomycetota</taxon>
        <taxon>Actinomycetes</taxon>
        <taxon>Mycobacteriales</taxon>
        <taxon>Mycobacteriaceae</taxon>
        <taxon>Mycolicibacterium</taxon>
    </lineage>
</organism>
<keyword evidence="3" id="KW-0472">Membrane</keyword>
<evidence type="ECO:0000313" key="7">
    <source>
        <dbReference type="Proteomes" id="UP000467428"/>
    </source>
</evidence>
<keyword evidence="2" id="KW-0732">Signal</keyword>
<evidence type="ECO:0000256" key="2">
    <source>
        <dbReference type="ARBA" id="ARBA00022729"/>
    </source>
</evidence>
<keyword evidence="1" id="KW-1003">Cell membrane</keyword>